<evidence type="ECO:0000256" key="2">
    <source>
        <dbReference type="ARBA" id="ARBA00022553"/>
    </source>
</evidence>
<accession>A0ABW9MHK5</accession>
<proteinExistence type="predicted"/>
<dbReference type="PROSITE" id="PS00372">
    <property type="entry name" value="PTS_EIIA_TYPE_2_HIS"/>
    <property type="match status" value="1"/>
</dbReference>
<dbReference type="RefSeq" id="WP_265237980.1">
    <property type="nucleotide sequence ID" value="NZ_JBGMEF010000033.1"/>
</dbReference>
<gene>
    <name evidence="7" type="ORF">ACCQ42_08320</name>
</gene>
<organism evidence="7 8">
    <name type="scientific">Anaerococcus kampingae</name>
    <dbReference type="NCBI Taxonomy" id="3115614"/>
    <lineage>
        <taxon>Bacteria</taxon>
        <taxon>Bacillati</taxon>
        <taxon>Bacillota</taxon>
        <taxon>Tissierellia</taxon>
        <taxon>Tissierellales</taxon>
        <taxon>Peptoniphilaceae</taxon>
        <taxon>Anaerococcus</taxon>
    </lineage>
</organism>
<sequence>MNIIEILDDNLIMESLEANSKIDALDKMSENLLKYDYISDKKGFLDDVLYREELGTTGIGNYIAIPHGQSDYVKKTTISIAKLVDEVEWETLDDNNVKVIVLFVVKNGKDFSDNHLKLLSEVASSLANDEILNKLLSAISKNDIKECFV</sequence>
<dbReference type="Proteomes" id="UP001637994">
    <property type="component" value="Unassembled WGS sequence"/>
</dbReference>
<dbReference type="PANTHER" id="PTHR47738:SF2">
    <property type="entry name" value="PTS SYSTEM FRUCTOSE-LIKE EIIA COMPONENT"/>
    <property type="match status" value="1"/>
</dbReference>
<evidence type="ECO:0000313" key="7">
    <source>
        <dbReference type="EMBL" id="MFO3667772.1"/>
    </source>
</evidence>
<dbReference type="InterPro" id="IPR016152">
    <property type="entry name" value="PTrfase/Anion_transptr"/>
</dbReference>
<dbReference type="PANTHER" id="PTHR47738">
    <property type="entry name" value="PTS SYSTEM FRUCTOSE-LIKE EIIA COMPONENT-RELATED"/>
    <property type="match status" value="1"/>
</dbReference>
<dbReference type="InterPro" id="IPR002178">
    <property type="entry name" value="PTS_EIIA_type-2_dom"/>
</dbReference>
<keyword evidence="2" id="KW-0597">Phosphoprotein</keyword>
<dbReference type="InterPro" id="IPR004715">
    <property type="entry name" value="PTS_IIA_fruc"/>
</dbReference>
<evidence type="ECO:0000256" key="4">
    <source>
        <dbReference type="ARBA" id="ARBA00022679"/>
    </source>
</evidence>
<dbReference type="SUPFAM" id="SSF55804">
    <property type="entry name" value="Phoshotransferase/anion transport protein"/>
    <property type="match status" value="1"/>
</dbReference>
<dbReference type="Pfam" id="PF00359">
    <property type="entry name" value="PTS_EIIA_2"/>
    <property type="match status" value="1"/>
</dbReference>
<dbReference type="EMBL" id="JBGMEF010000033">
    <property type="protein sequence ID" value="MFO3667772.1"/>
    <property type="molecule type" value="Genomic_DNA"/>
</dbReference>
<protein>
    <submittedName>
        <fullName evidence="7">PTS sugar transporter subunit IIA</fullName>
    </submittedName>
</protein>
<dbReference type="Gene3D" id="3.40.930.10">
    <property type="entry name" value="Mannitol-specific EII, Chain A"/>
    <property type="match status" value="1"/>
</dbReference>
<keyword evidence="4" id="KW-0808">Transferase</keyword>
<feature type="domain" description="PTS EIIA type-2" evidence="6">
    <location>
        <begin position="5"/>
        <end position="149"/>
    </location>
</feature>
<evidence type="ECO:0000256" key="5">
    <source>
        <dbReference type="ARBA" id="ARBA00022683"/>
    </source>
</evidence>
<keyword evidence="8" id="KW-1185">Reference proteome</keyword>
<evidence type="ECO:0000259" key="6">
    <source>
        <dbReference type="PROSITE" id="PS51094"/>
    </source>
</evidence>
<dbReference type="InterPro" id="IPR051541">
    <property type="entry name" value="PTS_SugarTrans_NitroReg"/>
</dbReference>
<keyword evidence="3 7" id="KW-0762">Sugar transport</keyword>
<dbReference type="PROSITE" id="PS51094">
    <property type="entry name" value="PTS_EIIA_TYPE_2"/>
    <property type="match status" value="1"/>
</dbReference>
<dbReference type="CDD" id="cd00211">
    <property type="entry name" value="PTS_IIA_fru"/>
    <property type="match status" value="1"/>
</dbReference>
<reference evidence="7 8" key="1">
    <citation type="journal article" date="2025" name="Anaerobe">
        <title>Description of Anaerococcus kampingiae sp. nov., Anaerococcus groningensis sp. nov., Anaerococcus martiniensis sp. nov., and Anaerococcus cruorum sp. nov., isolated from human clinical specimens.</title>
        <authorList>
            <person name="Boiten K.E."/>
            <person name="Meijer J."/>
            <person name="van Wezel E.M."/>
            <person name="Veloo A.C.M."/>
        </authorList>
    </citation>
    <scope>NUCLEOTIDE SEQUENCE [LARGE SCALE GENOMIC DNA]</scope>
    <source>
        <strain evidence="7 8">ENR0874</strain>
    </source>
</reference>
<dbReference type="NCBIfam" id="TIGR00848">
    <property type="entry name" value="fruA"/>
    <property type="match status" value="1"/>
</dbReference>
<evidence type="ECO:0000256" key="1">
    <source>
        <dbReference type="ARBA" id="ARBA00022448"/>
    </source>
</evidence>
<evidence type="ECO:0000256" key="3">
    <source>
        <dbReference type="ARBA" id="ARBA00022597"/>
    </source>
</evidence>
<comment type="caution">
    <text evidence="7">The sequence shown here is derived from an EMBL/GenBank/DDBJ whole genome shotgun (WGS) entry which is preliminary data.</text>
</comment>
<evidence type="ECO:0000313" key="8">
    <source>
        <dbReference type="Proteomes" id="UP001637994"/>
    </source>
</evidence>
<name>A0ABW9MHK5_9FIRM</name>
<keyword evidence="1" id="KW-0813">Transport</keyword>
<keyword evidence="5" id="KW-0598">Phosphotransferase system</keyword>